<dbReference type="OrthoDB" id="9814774at2"/>
<proteinExistence type="predicted"/>
<dbReference type="AlphaFoldDB" id="A0A1U7PY45"/>
<dbReference type="STRING" id="1121284.SAMN05660493_03224"/>
<sequence length="183" mass="21435">MSFYQKITEIGKKYNILNKLFKPVFNFSPMYSRSTARLTKVSEDLHYIEVKIPISYKNRNYNGSIFGGSMFSAVDPVPMVQLVNLLDTSYVVWDKSAEIFFKKPAREDIYADFDFSPEEIQEIKTKVKELKEHTFVKQTQLVSKDRRTVFCVINKTIYVADKAFYKEKLRLRKEASDSHVIKS</sequence>
<dbReference type="RefSeq" id="WP_076784516.1">
    <property type="nucleotide sequence ID" value="NZ_FTPU01000063.1"/>
</dbReference>
<dbReference type="Pfam" id="PF14539">
    <property type="entry name" value="DUF4442"/>
    <property type="match status" value="1"/>
</dbReference>
<dbReference type="SUPFAM" id="SSF54637">
    <property type="entry name" value="Thioesterase/thiol ester dehydrase-isomerase"/>
    <property type="match status" value="1"/>
</dbReference>
<dbReference type="EMBL" id="FTPU01000063">
    <property type="protein sequence ID" value="SIT98697.1"/>
    <property type="molecule type" value="Genomic_DNA"/>
</dbReference>
<reference evidence="2" key="1">
    <citation type="submission" date="2016-10" db="EMBL/GenBank/DDBJ databases">
        <authorList>
            <person name="Varghese N."/>
            <person name="Submissions S."/>
        </authorList>
    </citation>
    <scope>NUCLEOTIDE SEQUENCE [LARGE SCALE GENOMIC DNA]</scope>
    <source>
        <strain evidence="2">DSM 19482</strain>
    </source>
</reference>
<evidence type="ECO:0000313" key="2">
    <source>
        <dbReference type="Proteomes" id="UP000187261"/>
    </source>
</evidence>
<dbReference type="Gene3D" id="3.10.129.10">
    <property type="entry name" value="Hotdog Thioesterase"/>
    <property type="match status" value="1"/>
</dbReference>
<organism evidence="1 2">
    <name type="scientific">Epilithonimonas bovis DSM 19482</name>
    <dbReference type="NCBI Taxonomy" id="1121284"/>
    <lineage>
        <taxon>Bacteria</taxon>
        <taxon>Pseudomonadati</taxon>
        <taxon>Bacteroidota</taxon>
        <taxon>Flavobacteriia</taxon>
        <taxon>Flavobacteriales</taxon>
        <taxon>Weeksellaceae</taxon>
        <taxon>Chryseobacterium group</taxon>
        <taxon>Epilithonimonas</taxon>
    </lineage>
</organism>
<accession>A0A1U7PY45</accession>
<evidence type="ECO:0000313" key="1">
    <source>
        <dbReference type="EMBL" id="SIT98697.1"/>
    </source>
</evidence>
<keyword evidence="2" id="KW-1185">Reference proteome</keyword>
<protein>
    <submittedName>
        <fullName evidence="1">Acyl-coenzyme A thioesterase PaaI, contains HGG motif</fullName>
    </submittedName>
</protein>
<dbReference type="Proteomes" id="UP000187261">
    <property type="component" value="Unassembled WGS sequence"/>
</dbReference>
<dbReference type="InterPro" id="IPR029069">
    <property type="entry name" value="HotDog_dom_sf"/>
</dbReference>
<dbReference type="InterPro" id="IPR027961">
    <property type="entry name" value="DUF4442"/>
</dbReference>
<gene>
    <name evidence="1" type="ORF">SAMN05660493_03224</name>
</gene>
<name>A0A1U7PY45_9FLAO</name>